<protein>
    <submittedName>
        <fullName evidence="2">Stage II sporulation protein M</fullName>
    </submittedName>
</protein>
<evidence type="ECO:0000313" key="3">
    <source>
        <dbReference type="Proteomes" id="UP000216024"/>
    </source>
</evidence>
<dbReference type="Proteomes" id="UP000216024">
    <property type="component" value="Unassembled WGS sequence"/>
</dbReference>
<keyword evidence="1" id="KW-1133">Transmembrane helix</keyword>
<feature type="transmembrane region" description="Helical" evidence="1">
    <location>
        <begin position="179"/>
        <end position="200"/>
    </location>
</feature>
<sequence>MVRNFKNLIYSHIETNTGTYFLVILFFIVGVSGGAFTVKALGDVQRQELMNYMKNFFYVLDNNKIESSMVLKQSIMNNFQTIILMWFLGITIIGIPFILILVLIRGLVVGFTISFIISELGLKGIVFSAVSLLPQNLIIIPSIIIVAVLGISFGKTFVQNKFLKYNHNKYSPIKKIIAYSSLVCFIFFVTLFGCIIEAYVSPVLMGLLTNYII</sequence>
<feature type="transmembrane region" description="Helical" evidence="1">
    <location>
        <begin position="20"/>
        <end position="41"/>
    </location>
</feature>
<feature type="transmembrane region" description="Helical" evidence="1">
    <location>
        <begin position="137"/>
        <end position="158"/>
    </location>
</feature>
<accession>A0A267MR40</accession>
<dbReference type="OrthoDB" id="1707382at2"/>
<proteinExistence type="predicted"/>
<dbReference type="InterPro" id="IPR014196">
    <property type="entry name" value="SpoIIM"/>
</dbReference>
<gene>
    <name evidence="2" type="primary">spoIIM</name>
    <name evidence="2" type="ORF">CCE28_01885</name>
</gene>
<dbReference type="NCBIfam" id="TIGR02831">
    <property type="entry name" value="spo_II_M"/>
    <property type="match status" value="1"/>
</dbReference>
<evidence type="ECO:0000256" key="1">
    <source>
        <dbReference type="SAM" id="Phobius"/>
    </source>
</evidence>
<dbReference type="AlphaFoldDB" id="A0A267MR40"/>
<dbReference type="RefSeq" id="WP_095130380.1">
    <property type="nucleotide sequence ID" value="NZ_NIBG01000001.1"/>
</dbReference>
<dbReference type="Pfam" id="PF01944">
    <property type="entry name" value="SpoIIM"/>
    <property type="match status" value="1"/>
</dbReference>
<organism evidence="2 3">
    <name type="scientific">Anaeromicrobium sediminis</name>
    <dbReference type="NCBI Taxonomy" id="1478221"/>
    <lineage>
        <taxon>Bacteria</taxon>
        <taxon>Bacillati</taxon>
        <taxon>Bacillota</taxon>
        <taxon>Clostridia</taxon>
        <taxon>Peptostreptococcales</taxon>
        <taxon>Thermotaleaceae</taxon>
        <taxon>Anaeromicrobium</taxon>
    </lineage>
</organism>
<feature type="transmembrane region" description="Helical" evidence="1">
    <location>
        <begin position="84"/>
        <end position="117"/>
    </location>
</feature>
<keyword evidence="3" id="KW-1185">Reference proteome</keyword>
<evidence type="ECO:0000313" key="2">
    <source>
        <dbReference type="EMBL" id="PAB61200.1"/>
    </source>
</evidence>
<dbReference type="EMBL" id="NIBG01000001">
    <property type="protein sequence ID" value="PAB61200.1"/>
    <property type="molecule type" value="Genomic_DNA"/>
</dbReference>
<name>A0A267MR40_9FIRM</name>
<keyword evidence="1" id="KW-0472">Membrane</keyword>
<dbReference type="InterPro" id="IPR002798">
    <property type="entry name" value="SpoIIM-like"/>
</dbReference>
<dbReference type="PIRSF" id="PIRSF038973">
    <property type="entry name" value="SpoIIM"/>
    <property type="match status" value="1"/>
</dbReference>
<keyword evidence="1" id="KW-0812">Transmembrane</keyword>
<reference evidence="2 3" key="1">
    <citation type="submission" date="2017-06" db="EMBL/GenBank/DDBJ databases">
        <title>Draft genome sequence of anaerobic fermentative bacterium Anaeromicrobium sediminis DY2726D isolated from West Pacific Ocean sediments.</title>
        <authorList>
            <person name="Zeng X."/>
        </authorList>
    </citation>
    <scope>NUCLEOTIDE SEQUENCE [LARGE SCALE GENOMIC DNA]</scope>
    <source>
        <strain evidence="2 3">DY2726D</strain>
    </source>
</reference>
<comment type="caution">
    <text evidence="2">The sequence shown here is derived from an EMBL/GenBank/DDBJ whole genome shotgun (WGS) entry which is preliminary data.</text>
</comment>